<gene>
    <name evidence="1" type="ORF">AB852_04915</name>
</gene>
<dbReference type="Proteomes" id="UP000186455">
    <property type="component" value="Unassembled WGS sequence"/>
</dbReference>
<dbReference type="GeneID" id="96792942"/>
<name>A0A1Q4VDV9_9ACTN</name>
<accession>A0A1Q4VDV9</accession>
<comment type="caution">
    <text evidence="1">The sequence shown here is derived from an EMBL/GenBank/DDBJ whole genome shotgun (WGS) entry which is preliminary data.</text>
</comment>
<dbReference type="RefSeq" id="WP_073783898.1">
    <property type="nucleotide sequence ID" value="NZ_CP108638.1"/>
</dbReference>
<evidence type="ECO:0000313" key="1">
    <source>
        <dbReference type="EMBL" id="OKH96026.1"/>
    </source>
</evidence>
<dbReference type="STRING" id="1048205.AB852_04915"/>
<dbReference type="AlphaFoldDB" id="A0A1Q4VDV9"/>
<protein>
    <submittedName>
        <fullName evidence="1">Uncharacterized protein</fullName>
    </submittedName>
</protein>
<keyword evidence="2" id="KW-1185">Reference proteome</keyword>
<sequence>MSNTETALKDATTSIAGVIGAALVDYTSGMALGTIGGSKEFDLAVAAAGNTDVVRSKLRTMELLGLKDEIEDILITLGTQYHLIRLIKTRGHTGLFLYLALDKDRSNLAMARHQLRRIEAELEV</sequence>
<organism evidence="1 2">
    <name type="scientific">Streptomyces uncialis</name>
    <dbReference type="NCBI Taxonomy" id="1048205"/>
    <lineage>
        <taxon>Bacteria</taxon>
        <taxon>Bacillati</taxon>
        <taxon>Actinomycetota</taxon>
        <taxon>Actinomycetes</taxon>
        <taxon>Kitasatosporales</taxon>
        <taxon>Streptomycetaceae</taxon>
        <taxon>Streptomyces</taxon>
    </lineage>
</organism>
<evidence type="ECO:0000313" key="2">
    <source>
        <dbReference type="Proteomes" id="UP000186455"/>
    </source>
</evidence>
<dbReference type="EMBL" id="LFBV01000001">
    <property type="protein sequence ID" value="OKH96026.1"/>
    <property type="molecule type" value="Genomic_DNA"/>
</dbReference>
<reference evidence="1 2" key="1">
    <citation type="submission" date="2015-06" db="EMBL/GenBank/DDBJ databases">
        <title>Cloning and characterization of the uncialamcin biosynthetic gene cluster.</title>
        <authorList>
            <person name="Yan X."/>
            <person name="Huang T."/>
            <person name="Ge H."/>
            <person name="Shen B."/>
        </authorList>
    </citation>
    <scope>NUCLEOTIDE SEQUENCE [LARGE SCALE GENOMIC DNA]</scope>
    <source>
        <strain evidence="1 2">DCA2648</strain>
    </source>
</reference>
<proteinExistence type="predicted"/>